<dbReference type="AlphaFoldDB" id="A0A167CGJ3"/>
<name>A0A167CGJ3_COLIC</name>
<proteinExistence type="predicted"/>
<organism evidence="1 2">
    <name type="scientific">Colletotrichum incanum</name>
    <name type="common">Soybean anthracnose fungus</name>
    <dbReference type="NCBI Taxonomy" id="1573173"/>
    <lineage>
        <taxon>Eukaryota</taxon>
        <taxon>Fungi</taxon>
        <taxon>Dikarya</taxon>
        <taxon>Ascomycota</taxon>
        <taxon>Pezizomycotina</taxon>
        <taxon>Sordariomycetes</taxon>
        <taxon>Hypocreomycetidae</taxon>
        <taxon>Glomerellales</taxon>
        <taxon>Glomerellaceae</taxon>
        <taxon>Colletotrichum</taxon>
        <taxon>Colletotrichum spaethianum species complex</taxon>
    </lineage>
</organism>
<dbReference type="Proteomes" id="UP000076584">
    <property type="component" value="Unassembled WGS sequence"/>
</dbReference>
<evidence type="ECO:0000313" key="1">
    <source>
        <dbReference type="EMBL" id="KZL82556.1"/>
    </source>
</evidence>
<evidence type="ECO:0000313" key="2">
    <source>
        <dbReference type="Proteomes" id="UP000076584"/>
    </source>
</evidence>
<gene>
    <name evidence="1" type="ORF">CI238_02857</name>
</gene>
<reference evidence="1 2" key="1">
    <citation type="submission" date="2015-06" db="EMBL/GenBank/DDBJ databases">
        <title>Survival trade-offs in plant roots during colonization by closely related pathogenic and mutualistic fungi.</title>
        <authorList>
            <person name="Hacquard S."/>
            <person name="Kracher B."/>
            <person name="Hiruma K."/>
            <person name="Weinman A."/>
            <person name="Muench P."/>
            <person name="Garrido Oter R."/>
            <person name="Ver Loren van Themaat E."/>
            <person name="Dallerey J.-F."/>
            <person name="Damm U."/>
            <person name="Henrissat B."/>
            <person name="Lespinet O."/>
            <person name="Thon M."/>
            <person name="Kemen E."/>
            <person name="McHardy A.C."/>
            <person name="Schulze-Lefert P."/>
            <person name="O'Connell R.J."/>
        </authorList>
    </citation>
    <scope>NUCLEOTIDE SEQUENCE [LARGE SCALE GENOMIC DNA]</scope>
    <source>
        <strain evidence="1 2">MAFF 238704</strain>
    </source>
</reference>
<dbReference type="EMBL" id="LFIW01001380">
    <property type="protein sequence ID" value="KZL82556.1"/>
    <property type="molecule type" value="Genomic_DNA"/>
</dbReference>
<keyword evidence="2" id="KW-1185">Reference proteome</keyword>
<accession>A0A167CGJ3</accession>
<sequence length="183" mass="21397">MKDSYDELELAKRRVDAQIQTLCDEVERQYKRILTHIVETHESDRKNNLDRFLTRAALEYPADIFERLKGRIRSQFPMSNTEVPVLFSTHPFQGNLASTHFKECKVQFDDEADIIRRYARQLQPQRMDNGFKQVSKAWVDDYNQKVSCERKRRHAIEGDSLSKSTLIVDESLANASVVSPEDF</sequence>
<comment type="caution">
    <text evidence="1">The sequence shown here is derived from an EMBL/GenBank/DDBJ whole genome shotgun (WGS) entry which is preliminary data.</text>
</comment>
<protein>
    <submittedName>
        <fullName evidence="1">Uncharacterized protein</fullName>
    </submittedName>
</protein>